<organism evidence="1 2">
    <name type="scientific">Camellia lanceoleosa</name>
    <dbReference type="NCBI Taxonomy" id="1840588"/>
    <lineage>
        <taxon>Eukaryota</taxon>
        <taxon>Viridiplantae</taxon>
        <taxon>Streptophyta</taxon>
        <taxon>Embryophyta</taxon>
        <taxon>Tracheophyta</taxon>
        <taxon>Spermatophyta</taxon>
        <taxon>Magnoliopsida</taxon>
        <taxon>eudicotyledons</taxon>
        <taxon>Gunneridae</taxon>
        <taxon>Pentapetalae</taxon>
        <taxon>asterids</taxon>
        <taxon>Ericales</taxon>
        <taxon>Theaceae</taxon>
        <taxon>Camellia</taxon>
    </lineage>
</organism>
<comment type="caution">
    <text evidence="1">The sequence shown here is derived from an EMBL/GenBank/DDBJ whole genome shotgun (WGS) entry which is preliminary data.</text>
</comment>
<sequence length="105" mass="11368">MGARTNFHKPIPKPVLIQTHREPNTHFLPHTPAHTHTHTHSLSLSLSLSLQSAAMEVATMASHFFPTTTIVTRMLSSSTNRTLVGPLPELLSSNFLSPPSPAASP</sequence>
<gene>
    <name evidence="1" type="ORF">LOK49_LG09G01051</name>
</gene>
<reference evidence="1 2" key="1">
    <citation type="journal article" date="2022" name="Plant J.">
        <title>Chromosome-level genome of Camellia lanceoleosa provides a valuable resource for understanding genome evolution and self-incompatibility.</title>
        <authorList>
            <person name="Gong W."/>
            <person name="Xiao S."/>
            <person name="Wang L."/>
            <person name="Liao Z."/>
            <person name="Chang Y."/>
            <person name="Mo W."/>
            <person name="Hu G."/>
            <person name="Li W."/>
            <person name="Zhao G."/>
            <person name="Zhu H."/>
            <person name="Hu X."/>
            <person name="Ji K."/>
            <person name="Xiang X."/>
            <person name="Song Q."/>
            <person name="Yuan D."/>
            <person name="Jin S."/>
            <person name="Zhang L."/>
        </authorList>
    </citation>
    <scope>NUCLEOTIDE SEQUENCE [LARGE SCALE GENOMIC DNA]</scope>
    <source>
        <strain evidence="1">SQ_2022a</strain>
    </source>
</reference>
<dbReference type="EMBL" id="CM045765">
    <property type="protein sequence ID" value="KAI8001307.1"/>
    <property type="molecule type" value="Genomic_DNA"/>
</dbReference>
<keyword evidence="2" id="KW-1185">Reference proteome</keyword>
<evidence type="ECO:0000313" key="1">
    <source>
        <dbReference type="EMBL" id="KAI8001307.1"/>
    </source>
</evidence>
<name>A0ACC0GJF6_9ERIC</name>
<protein>
    <submittedName>
        <fullName evidence="1">Uncharacterized protein</fullName>
    </submittedName>
</protein>
<proteinExistence type="predicted"/>
<dbReference type="Proteomes" id="UP001060215">
    <property type="component" value="Chromosome 8"/>
</dbReference>
<accession>A0ACC0GJF6</accession>
<evidence type="ECO:0000313" key="2">
    <source>
        <dbReference type="Proteomes" id="UP001060215"/>
    </source>
</evidence>